<evidence type="ECO:0000313" key="2">
    <source>
        <dbReference type="EMBL" id="STX28783.1"/>
    </source>
</evidence>
<dbReference type="Gene3D" id="1.10.150.650">
    <property type="match status" value="1"/>
</dbReference>
<proteinExistence type="predicted"/>
<dbReference type="Gene3D" id="3.20.20.140">
    <property type="entry name" value="Metal-dependent hydrolases"/>
    <property type="match status" value="1"/>
</dbReference>
<dbReference type="PANTHER" id="PTHR42924">
    <property type="entry name" value="EXONUCLEASE"/>
    <property type="match status" value="1"/>
</dbReference>
<dbReference type="InterPro" id="IPR016195">
    <property type="entry name" value="Pol/histidinol_Pase-like"/>
</dbReference>
<dbReference type="SUPFAM" id="SSF89550">
    <property type="entry name" value="PHP domain-like"/>
    <property type="match status" value="1"/>
</dbReference>
<evidence type="ECO:0000313" key="3">
    <source>
        <dbReference type="Proteomes" id="UP000254968"/>
    </source>
</evidence>
<organism evidence="2 3">
    <name type="scientific">Legionella beliardensis</name>
    <dbReference type="NCBI Taxonomy" id="91822"/>
    <lineage>
        <taxon>Bacteria</taxon>
        <taxon>Pseudomonadati</taxon>
        <taxon>Pseudomonadota</taxon>
        <taxon>Gammaproteobacteria</taxon>
        <taxon>Legionellales</taxon>
        <taxon>Legionellaceae</taxon>
        <taxon>Legionella</taxon>
    </lineage>
</organism>
<reference evidence="2 3" key="1">
    <citation type="submission" date="2018-06" db="EMBL/GenBank/DDBJ databases">
        <authorList>
            <consortium name="Pathogen Informatics"/>
            <person name="Doyle S."/>
        </authorList>
    </citation>
    <scope>NUCLEOTIDE SEQUENCE [LARGE SCALE GENOMIC DNA]</scope>
    <source>
        <strain evidence="2 3">NCTC13315</strain>
    </source>
</reference>
<accession>A0A378I1C5</accession>
<dbReference type="CDD" id="cd07438">
    <property type="entry name" value="PHP_HisPPase_AMP"/>
    <property type="match status" value="1"/>
</dbReference>
<dbReference type="PANTHER" id="PTHR42924:SF3">
    <property type="entry name" value="POLYMERASE_HISTIDINOL PHOSPHATASE N-TERMINAL DOMAIN-CONTAINING PROTEIN"/>
    <property type="match status" value="1"/>
</dbReference>
<dbReference type="OrthoDB" id="9804333at2"/>
<dbReference type="RefSeq" id="WP_115302505.1">
    <property type="nucleotide sequence ID" value="NZ_CAAAHO010000001.1"/>
</dbReference>
<keyword evidence="3" id="KW-1185">Reference proteome</keyword>
<dbReference type="SMART" id="SM00481">
    <property type="entry name" value="POLIIIAc"/>
    <property type="match status" value="1"/>
</dbReference>
<feature type="domain" description="Polymerase/histidinol phosphatase N-terminal" evidence="1">
    <location>
        <begin position="2"/>
        <end position="67"/>
    </location>
</feature>
<protein>
    <submittedName>
        <fullName evidence="2">Metal dependent phosphoesterase</fullName>
    </submittedName>
</protein>
<name>A0A378I1C5_9GAMM</name>
<dbReference type="EMBL" id="UGNV01000001">
    <property type="protein sequence ID" value="STX28783.1"/>
    <property type="molecule type" value="Genomic_DNA"/>
</dbReference>
<gene>
    <name evidence="2" type="ORF">NCTC13315_01317</name>
</gene>
<dbReference type="InterPro" id="IPR052018">
    <property type="entry name" value="PHP_domain"/>
</dbReference>
<dbReference type="GO" id="GO:0004534">
    <property type="term" value="F:5'-3' RNA exonuclease activity"/>
    <property type="evidence" value="ECO:0007669"/>
    <property type="project" value="TreeGrafter"/>
</dbReference>
<dbReference type="AlphaFoldDB" id="A0A378I1C5"/>
<dbReference type="Proteomes" id="UP000254968">
    <property type="component" value="Unassembled WGS sequence"/>
</dbReference>
<dbReference type="InterPro" id="IPR003141">
    <property type="entry name" value="Pol/His_phosphatase_N"/>
</dbReference>
<dbReference type="GO" id="GO:0035312">
    <property type="term" value="F:5'-3' DNA exonuclease activity"/>
    <property type="evidence" value="ECO:0007669"/>
    <property type="project" value="TreeGrafter"/>
</dbReference>
<dbReference type="InterPro" id="IPR004013">
    <property type="entry name" value="PHP_dom"/>
</dbReference>
<dbReference type="Pfam" id="PF02811">
    <property type="entry name" value="PHP"/>
    <property type="match status" value="1"/>
</dbReference>
<sequence length="275" mass="30622">MIDLHCHSHFSDGVLSPNELIMKAAAANLKFLALTDHDTTAGIEDLLRTNNQHSVTLITGIELSTRWKKYDIHIIGLGIDITHPFLIELITKQNDRRINRAKRIAEQLTHIGIHDAFNKACILAGHDRIGRPHFAQLCINEGKARDMQSAFKQFLRRGKCAYIETSWISVDEAVTGITKAGGQAVLAHPLKYQLTQTKLNELIKEFKSVGGEGLEVVSGAVTTDQKNLVAGLCQRYELLASSGSDYHGETLSRISLGRQAQLPLNCMPIWHKWNI</sequence>
<evidence type="ECO:0000259" key="1">
    <source>
        <dbReference type="SMART" id="SM00481"/>
    </source>
</evidence>